<sequence>MRYMQFEIRNCSIFISQNRQDSVLGIANLIEVERYAIKRGKCMFGFNKKKKYKIPGDKIKRLIESEEGCIATDRITVDGSKVGFMYREEPSSSYPDSGWRFMAGDEDENYMSNPKYHAVYQVNTICNYDLDIIQFLDSPPGTAFIRDKTGKLVLDEDWENPEE</sequence>
<keyword evidence="3" id="KW-1185">Reference proteome</keyword>
<evidence type="ECO:0000313" key="3">
    <source>
        <dbReference type="Proteomes" id="UP000256304"/>
    </source>
</evidence>
<name>A0A3D9RRG8_9BACL</name>
<dbReference type="PANTHER" id="PTHR38743:SF2">
    <property type="entry name" value="DUF2185 DOMAIN-CONTAINING PROTEIN"/>
    <property type="match status" value="1"/>
</dbReference>
<reference evidence="2 3" key="1">
    <citation type="submission" date="2018-08" db="EMBL/GenBank/DDBJ databases">
        <title>Genomic Encyclopedia of Type Strains, Phase III (KMG-III): the genomes of soil and plant-associated and newly described type strains.</title>
        <authorList>
            <person name="Whitman W."/>
        </authorList>
    </citation>
    <scope>NUCLEOTIDE SEQUENCE [LARGE SCALE GENOMIC DNA]</scope>
    <source>
        <strain evidence="2 3">CGMCC 1.10966</strain>
    </source>
</reference>
<organism evidence="2 3">
    <name type="scientific">Paenibacillus taihuensis</name>
    <dbReference type="NCBI Taxonomy" id="1156355"/>
    <lineage>
        <taxon>Bacteria</taxon>
        <taxon>Bacillati</taxon>
        <taxon>Bacillota</taxon>
        <taxon>Bacilli</taxon>
        <taxon>Bacillales</taxon>
        <taxon>Paenibacillaceae</taxon>
        <taxon>Paenibacillus</taxon>
    </lineage>
</organism>
<dbReference type="Proteomes" id="UP000256304">
    <property type="component" value="Unassembled WGS sequence"/>
</dbReference>
<accession>A0A3D9RRG8</accession>
<dbReference type="EMBL" id="QTTN01000026">
    <property type="protein sequence ID" value="REE78574.1"/>
    <property type="molecule type" value="Genomic_DNA"/>
</dbReference>
<dbReference type="Pfam" id="PF09951">
    <property type="entry name" value="Imm33"/>
    <property type="match status" value="1"/>
</dbReference>
<gene>
    <name evidence="2" type="ORF">A8990_12648</name>
</gene>
<evidence type="ECO:0000313" key="2">
    <source>
        <dbReference type="EMBL" id="REE78574.1"/>
    </source>
</evidence>
<proteinExistence type="predicted"/>
<dbReference type="InterPro" id="IPR018689">
    <property type="entry name" value="Imm33_dom"/>
</dbReference>
<evidence type="ECO:0000259" key="1">
    <source>
        <dbReference type="Pfam" id="PF09951"/>
    </source>
</evidence>
<dbReference type="AlphaFoldDB" id="A0A3D9RRG8"/>
<protein>
    <recommendedName>
        <fullName evidence="1">Immunity protein Imm33 domain-containing protein</fullName>
    </recommendedName>
</protein>
<dbReference type="PANTHER" id="PTHR38743">
    <property type="entry name" value="SIMILAR TO GLYOXYLASE I FAMILY PROTEIN"/>
    <property type="match status" value="1"/>
</dbReference>
<comment type="caution">
    <text evidence="2">The sequence shown here is derived from an EMBL/GenBank/DDBJ whole genome shotgun (WGS) entry which is preliminary data.</text>
</comment>
<feature type="domain" description="Immunity protein Imm33" evidence="1">
    <location>
        <begin position="69"/>
        <end position="152"/>
    </location>
</feature>